<dbReference type="InterPro" id="IPR050309">
    <property type="entry name" value="Type-B_Carboxylest/Lipase"/>
</dbReference>
<evidence type="ECO:0000256" key="1">
    <source>
        <dbReference type="ARBA" id="ARBA00005964"/>
    </source>
</evidence>
<dbReference type="GO" id="GO:0072330">
    <property type="term" value="P:monocarboxylic acid biosynthetic process"/>
    <property type="evidence" value="ECO:0007669"/>
    <property type="project" value="UniProtKB-ARBA"/>
</dbReference>
<dbReference type="Proteomes" id="UP000186955">
    <property type="component" value="Unassembled WGS sequence"/>
</dbReference>
<feature type="domain" description="Carboxylesterase type B" evidence="4">
    <location>
        <begin position="45"/>
        <end position="538"/>
    </location>
</feature>
<evidence type="ECO:0000256" key="2">
    <source>
        <dbReference type="ARBA" id="ARBA00022801"/>
    </source>
</evidence>
<evidence type="ECO:0000256" key="3">
    <source>
        <dbReference type="RuleBase" id="RU361235"/>
    </source>
</evidence>
<dbReference type="PANTHER" id="PTHR11559">
    <property type="entry name" value="CARBOXYLESTERASE"/>
    <property type="match status" value="1"/>
</dbReference>
<dbReference type="AlphaFoldDB" id="A0A1Q5UE93"/>
<dbReference type="GO" id="GO:0017000">
    <property type="term" value="P:antibiotic biosynthetic process"/>
    <property type="evidence" value="ECO:0007669"/>
    <property type="project" value="UniProtKB-ARBA"/>
</dbReference>
<dbReference type="InterPro" id="IPR019826">
    <property type="entry name" value="Carboxylesterase_B_AS"/>
</dbReference>
<dbReference type="Pfam" id="PF00135">
    <property type="entry name" value="COesterase"/>
    <property type="match status" value="1"/>
</dbReference>
<gene>
    <name evidence="5" type="ORF">PENSUB_3616</name>
</gene>
<dbReference type="PROSITE" id="PS00122">
    <property type="entry name" value="CARBOXYLESTERASE_B_1"/>
    <property type="match status" value="1"/>
</dbReference>
<sequence>MADAREGQPRVATKLDGDLPKIVLPTRTNPSYEQFVIGRNSLVPGIEEFRGIPYGKVPARWQHAVLRDRLPEDIFYATQNGPRCPQPQEPNNSDFYQFHLEFPGDVTESEFDCLNLFITRPSASTLIASGFDPEAVRLPVYVYIHGGAYSFGAGTDPMWDPARLVNRSVELGTPMIVATINYRLNMFGFAASSEIIQAQPNGQLKGCNFGLRDQRTALQWLKQNVGAFGGDTAQVTVGGQSAGGSSSHAHVLEAILGEGEPLVQRGIIQSGAVGVLGPLSMETADKRWDIFCQRIGAPSGDHVSRMKFMATVPIEKILQANQELGWQVCPLVVDGLTISQRPNGRWNIHLAGKEEQANSVRDGESSAVISVLIGDTDLEGSIHFSQVSEIESFEKLNARVASNVKSTEFLDKFYRAYGLKPNMPVSRLHEAILQFLSDMQFGKPVQLAREELMSWDLSKCKVKADGTSARPTAVQSYRVKFGNPFPGINSGKAQHCVDLIYIYDCFEEALREVDKALPTGAVTNASLVERIQADWIRFITAPSTGDQYGLATVYDVDRTTVTVSMTKNREFTDRKARFDLLDSYSVAAQQTIKELIGIGHVL</sequence>
<evidence type="ECO:0000259" key="4">
    <source>
        <dbReference type="Pfam" id="PF00135"/>
    </source>
</evidence>
<dbReference type="OrthoDB" id="3200163at2759"/>
<dbReference type="STRING" id="1316194.A0A1Q5UE93"/>
<comment type="similarity">
    <text evidence="1 3">Belongs to the type-B carboxylesterase/lipase family.</text>
</comment>
<dbReference type="EMBL" id="MNBE01000310">
    <property type="protein sequence ID" value="OKP10796.1"/>
    <property type="molecule type" value="Genomic_DNA"/>
</dbReference>
<dbReference type="GO" id="GO:0016787">
    <property type="term" value="F:hydrolase activity"/>
    <property type="evidence" value="ECO:0007669"/>
    <property type="project" value="UniProtKB-KW"/>
</dbReference>
<evidence type="ECO:0000313" key="5">
    <source>
        <dbReference type="EMBL" id="OKP10796.1"/>
    </source>
</evidence>
<dbReference type="InterPro" id="IPR002018">
    <property type="entry name" value="CarbesteraseB"/>
</dbReference>
<dbReference type="EC" id="3.1.1.-" evidence="3"/>
<accession>A0A1Q5UE93</accession>
<organism evidence="5 6">
    <name type="scientific">Penicillium subrubescens</name>
    <dbReference type="NCBI Taxonomy" id="1316194"/>
    <lineage>
        <taxon>Eukaryota</taxon>
        <taxon>Fungi</taxon>
        <taxon>Dikarya</taxon>
        <taxon>Ascomycota</taxon>
        <taxon>Pezizomycotina</taxon>
        <taxon>Eurotiomycetes</taxon>
        <taxon>Eurotiomycetidae</taxon>
        <taxon>Eurotiales</taxon>
        <taxon>Aspergillaceae</taxon>
        <taxon>Penicillium</taxon>
    </lineage>
</organism>
<dbReference type="InterPro" id="IPR029058">
    <property type="entry name" value="AB_hydrolase_fold"/>
</dbReference>
<name>A0A1Q5UE93_9EURO</name>
<keyword evidence="2 3" id="KW-0378">Hydrolase</keyword>
<protein>
    <recommendedName>
        <fullName evidence="3">Carboxylic ester hydrolase</fullName>
        <ecNumber evidence="3">3.1.1.-</ecNumber>
    </recommendedName>
</protein>
<dbReference type="Gene3D" id="3.40.50.1820">
    <property type="entry name" value="alpha/beta hydrolase"/>
    <property type="match status" value="1"/>
</dbReference>
<keyword evidence="6" id="KW-1185">Reference proteome</keyword>
<evidence type="ECO:0000313" key="6">
    <source>
        <dbReference type="Proteomes" id="UP000186955"/>
    </source>
</evidence>
<dbReference type="SUPFAM" id="SSF53474">
    <property type="entry name" value="alpha/beta-Hydrolases"/>
    <property type="match status" value="1"/>
</dbReference>
<comment type="caution">
    <text evidence="5">The sequence shown here is derived from an EMBL/GenBank/DDBJ whole genome shotgun (WGS) entry which is preliminary data.</text>
</comment>
<reference evidence="5 6" key="1">
    <citation type="submission" date="2016-10" db="EMBL/GenBank/DDBJ databases">
        <title>Genome sequence of the ascomycete fungus Penicillium subrubescens.</title>
        <authorList>
            <person name="De Vries R.P."/>
            <person name="Peng M."/>
            <person name="Dilokpimol A."/>
            <person name="Hilden K."/>
            <person name="Makela M.R."/>
            <person name="Grigoriev I."/>
            <person name="Riley R."/>
            <person name="Granchi Z."/>
        </authorList>
    </citation>
    <scope>NUCLEOTIDE SEQUENCE [LARGE SCALE GENOMIC DNA]</scope>
    <source>
        <strain evidence="5 6">CBS 132785</strain>
    </source>
</reference>
<proteinExistence type="inferred from homology"/>